<dbReference type="GO" id="GO:0004674">
    <property type="term" value="F:protein serine/threonine kinase activity"/>
    <property type="evidence" value="ECO:0007669"/>
    <property type="project" value="UniProtKB-EC"/>
</dbReference>
<dbReference type="RefSeq" id="WP_068614403.1">
    <property type="nucleotide sequence ID" value="NZ_CP016268.1"/>
</dbReference>
<protein>
    <recommendedName>
        <fullName evidence="1">non-specific serine/threonine protein kinase</fullName>
        <ecNumber evidence="1">2.7.11.1</ecNumber>
    </recommendedName>
</protein>
<evidence type="ECO:0000256" key="2">
    <source>
        <dbReference type="ARBA" id="ARBA00022679"/>
    </source>
</evidence>
<evidence type="ECO:0000256" key="1">
    <source>
        <dbReference type="ARBA" id="ARBA00012513"/>
    </source>
</evidence>
<evidence type="ECO:0000256" key="3">
    <source>
        <dbReference type="ARBA" id="ARBA00022741"/>
    </source>
</evidence>
<dbReference type="PROSITE" id="PS00108">
    <property type="entry name" value="PROTEIN_KINASE_ST"/>
    <property type="match status" value="1"/>
</dbReference>
<proteinExistence type="predicted"/>
<dbReference type="AlphaFoldDB" id="A0A193LEM0"/>
<dbReference type="Proteomes" id="UP000092695">
    <property type="component" value="Chromosome"/>
</dbReference>
<name>A0A193LEM0_9GAMM</name>
<dbReference type="CDD" id="cd14014">
    <property type="entry name" value="STKc_PknB_like"/>
    <property type="match status" value="1"/>
</dbReference>
<dbReference type="PROSITE" id="PS50011">
    <property type="entry name" value="PROTEIN_KINASE_DOM"/>
    <property type="match status" value="1"/>
</dbReference>
<dbReference type="PANTHER" id="PTHR43671:SF13">
    <property type="entry name" value="SERINE_THREONINE-PROTEIN KINASE NEK2"/>
    <property type="match status" value="1"/>
</dbReference>
<dbReference type="OrthoDB" id="9801841at2"/>
<evidence type="ECO:0000259" key="6">
    <source>
        <dbReference type="PROSITE" id="PS50011"/>
    </source>
</evidence>
<dbReference type="SMART" id="SM00220">
    <property type="entry name" value="S_TKc"/>
    <property type="match status" value="1"/>
</dbReference>
<dbReference type="Gene3D" id="3.40.50.2300">
    <property type="match status" value="1"/>
</dbReference>
<dbReference type="InterPro" id="IPR011006">
    <property type="entry name" value="CheY-like_superfamily"/>
</dbReference>
<gene>
    <name evidence="7" type="ORF">BA177_06480</name>
</gene>
<dbReference type="EC" id="2.7.11.1" evidence="1"/>
<dbReference type="InterPro" id="IPR000719">
    <property type="entry name" value="Prot_kinase_dom"/>
</dbReference>
<sequence length="403" mass="44350">MNTRIMIIDCQPEFRTLLMHHVNTHLPSASISEFDPVASGRLPVNFSGAGNDLVIVGDRQGDCDGLDLLRQFKAIRNFPPVLYLTKTGSGGRAAALAAGADAVMDRDNIRHDAFIVALSDLLRSRQRSASTSSLFVGDLRTGINPLIKGYQLQRRLAASAHSGVYLARKESSQQDVVLKVLRHDPDGEDGLGAFDRFLQEYELIADIRHPNIVRIFDLGVSDDHAHIAMEYVAGGDLKARIEAGLSVTEAVDFARQIASALEQIHKVGILHRDLKPGNIMLRGDGSLALIDFGLAKQMRLQQEITDSGEIFGTPYYMSPEQGRGKEVDHRSDIYSLGVIFYEMLTGQKPFRASNAMGIIFKHSEAPIPLLPPRLAEFQAVLNMMLAKKPADRLQSAAEVAEWL</sequence>
<dbReference type="Gene3D" id="3.30.200.20">
    <property type="entry name" value="Phosphorylase Kinase, domain 1"/>
    <property type="match status" value="1"/>
</dbReference>
<evidence type="ECO:0000256" key="5">
    <source>
        <dbReference type="ARBA" id="ARBA00022840"/>
    </source>
</evidence>
<organism evidence="7 8">
    <name type="scientific">Woeseia oceani</name>
    <dbReference type="NCBI Taxonomy" id="1548547"/>
    <lineage>
        <taxon>Bacteria</taxon>
        <taxon>Pseudomonadati</taxon>
        <taxon>Pseudomonadota</taxon>
        <taxon>Gammaproteobacteria</taxon>
        <taxon>Woeseiales</taxon>
        <taxon>Woeseiaceae</taxon>
        <taxon>Woeseia</taxon>
    </lineage>
</organism>
<keyword evidence="3" id="KW-0547">Nucleotide-binding</keyword>
<evidence type="ECO:0000256" key="4">
    <source>
        <dbReference type="ARBA" id="ARBA00022777"/>
    </source>
</evidence>
<keyword evidence="2" id="KW-0808">Transferase</keyword>
<dbReference type="KEGG" id="woc:BA177_06480"/>
<dbReference type="InterPro" id="IPR011009">
    <property type="entry name" value="Kinase-like_dom_sf"/>
</dbReference>
<dbReference type="Pfam" id="PF00069">
    <property type="entry name" value="Pkinase"/>
    <property type="match status" value="1"/>
</dbReference>
<reference evidence="7 8" key="1">
    <citation type="submission" date="2016-06" db="EMBL/GenBank/DDBJ databases">
        <title>Complete genome sequence of a deep-branching marine Gamma Proteobacterium Woeseia oceani type strain XK5.</title>
        <authorList>
            <person name="Mu D."/>
            <person name="Du Z."/>
        </authorList>
    </citation>
    <scope>NUCLEOTIDE SEQUENCE [LARGE SCALE GENOMIC DNA]</scope>
    <source>
        <strain evidence="7 8">XK5</strain>
    </source>
</reference>
<feature type="domain" description="Protein kinase" evidence="6">
    <location>
        <begin position="150"/>
        <end position="403"/>
    </location>
</feature>
<dbReference type="InterPro" id="IPR008271">
    <property type="entry name" value="Ser/Thr_kinase_AS"/>
</dbReference>
<dbReference type="InterPro" id="IPR050660">
    <property type="entry name" value="NEK_Ser/Thr_kinase"/>
</dbReference>
<dbReference type="PANTHER" id="PTHR43671">
    <property type="entry name" value="SERINE/THREONINE-PROTEIN KINASE NEK"/>
    <property type="match status" value="1"/>
</dbReference>
<dbReference type="STRING" id="1548547.BA177_06480"/>
<dbReference type="SUPFAM" id="SSF52172">
    <property type="entry name" value="CheY-like"/>
    <property type="match status" value="1"/>
</dbReference>
<dbReference type="EMBL" id="CP016268">
    <property type="protein sequence ID" value="ANO50901.1"/>
    <property type="molecule type" value="Genomic_DNA"/>
</dbReference>
<evidence type="ECO:0000313" key="7">
    <source>
        <dbReference type="EMBL" id="ANO50901.1"/>
    </source>
</evidence>
<evidence type="ECO:0000313" key="8">
    <source>
        <dbReference type="Proteomes" id="UP000092695"/>
    </source>
</evidence>
<dbReference type="Gene3D" id="1.10.510.10">
    <property type="entry name" value="Transferase(Phosphotransferase) domain 1"/>
    <property type="match status" value="1"/>
</dbReference>
<keyword evidence="8" id="KW-1185">Reference proteome</keyword>
<dbReference type="GO" id="GO:0005524">
    <property type="term" value="F:ATP binding"/>
    <property type="evidence" value="ECO:0007669"/>
    <property type="project" value="UniProtKB-KW"/>
</dbReference>
<keyword evidence="4" id="KW-0418">Kinase</keyword>
<dbReference type="SUPFAM" id="SSF56112">
    <property type="entry name" value="Protein kinase-like (PK-like)"/>
    <property type="match status" value="1"/>
</dbReference>
<accession>A0A193LEM0</accession>
<keyword evidence="5" id="KW-0067">ATP-binding</keyword>